<dbReference type="InterPro" id="IPR021866">
    <property type="entry name" value="SpoIIAA-like"/>
</dbReference>
<dbReference type="Gene3D" id="3.40.50.10600">
    <property type="entry name" value="SpoIIaa-like domains"/>
    <property type="match status" value="1"/>
</dbReference>
<sequence length="118" mass="13791">MNMINIIPSGRTDLMEVEINGDYTKEDMQEFEKAFHEKKAPEANMNLLLIVNDMNFSLKALKEDFMFGKDHMHEFRKVAVVSDKKLVEMGAKIEDMMPNVEVKHFDKDHRTDAVTWVQ</sequence>
<reference evidence="1 2" key="1">
    <citation type="submission" date="2018-09" db="EMBL/GenBank/DDBJ databases">
        <title>Bacillus saliacetes sp. nov., isolated from Thai shrimp paste (Ka-pi).</title>
        <authorList>
            <person name="Daroonpunt R."/>
            <person name="Tanasupawat S."/>
            <person name="Yiamsombut S."/>
        </authorList>
    </citation>
    <scope>NUCLEOTIDE SEQUENCE [LARGE SCALE GENOMIC DNA]</scope>
    <source>
        <strain evidence="1 2">SKP7-4</strain>
    </source>
</reference>
<dbReference type="Pfam" id="PF11964">
    <property type="entry name" value="SpoIIAA-like"/>
    <property type="match status" value="1"/>
</dbReference>
<dbReference type="Proteomes" id="UP000265801">
    <property type="component" value="Unassembled WGS sequence"/>
</dbReference>
<evidence type="ECO:0000313" key="2">
    <source>
        <dbReference type="Proteomes" id="UP000265801"/>
    </source>
</evidence>
<dbReference type="SUPFAM" id="SSF52091">
    <property type="entry name" value="SpoIIaa-like"/>
    <property type="match status" value="1"/>
</dbReference>
<dbReference type="InterPro" id="IPR036513">
    <property type="entry name" value="STAS_dom_sf"/>
</dbReference>
<name>A0A3A1R412_9BACI</name>
<keyword evidence="2" id="KW-1185">Reference proteome</keyword>
<accession>A0A3A1R412</accession>
<dbReference type="AlphaFoldDB" id="A0A3A1R412"/>
<evidence type="ECO:0000313" key="1">
    <source>
        <dbReference type="EMBL" id="RIW37299.1"/>
    </source>
</evidence>
<organism evidence="1 2">
    <name type="scientific">Bacillus salacetis</name>
    <dbReference type="NCBI Taxonomy" id="2315464"/>
    <lineage>
        <taxon>Bacteria</taxon>
        <taxon>Bacillati</taxon>
        <taxon>Bacillota</taxon>
        <taxon>Bacilli</taxon>
        <taxon>Bacillales</taxon>
        <taxon>Bacillaceae</taxon>
        <taxon>Bacillus</taxon>
    </lineage>
</organism>
<comment type="caution">
    <text evidence="1">The sequence shown here is derived from an EMBL/GenBank/DDBJ whole genome shotgun (WGS) entry which is preliminary data.</text>
</comment>
<protein>
    <submittedName>
        <fullName evidence="1">STAS/SEC14 domain-containing protein</fullName>
    </submittedName>
</protein>
<dbReference type="InterPro" id="IPR038396">
    <property type="entry name" value="SpoIIAA-like_sf"/>
</dbReference>
<gene>
    <name evidence="1" type="ORF">D3H55_04470</name>
</gene>
<dbReference type="EMBL" id="QXIR01000004">
    <property type="protein sequence ID" value="RIW37299.1"/>
    <property type="molecule type" value="Genomic_DNA"/>
</dbReference>
<proteinExistence type="predicted"/>
<dbReference type="OrthoDB" id="2389786at2"/>